<evidence type="ECO:0000313" key="2">
    <source>
        <dbReference type="EMBL" id="OGE98715.1"/>
    </source>
</evidence>
<dbReference type="EMBL" id="MFFF01000027">
    <property type="protein sequence ID" value="OGE98715.1"/>
    <property type="molecule type" value="Genomic_DNA"/>
</dbReference>
<dbReference type="GO" id="GO:0016020">
    <property type="term" value="C:membrane"/>
    <property type="evidence" value="ECO:0007669"/>
    <property type="project" value="InterPro"/>
</dbReference>
<dbReference type="GO" id="GO:0016780">
    <property type="term" value="F:phosphotransferase activity, for other substituted phosphate groups"/>
    <property type="evidence" value="ECO:0007669"/>
    <property type="project" value="InterPro"/>
</dbReference>
<gene>
    <name evidence="2" type="ORF">A3J05_04620</name>
</gene>
<keyword evidence="1" id="KW-0812">Transmembrane</keyword>
<dbReference type="InterPro" id="IPR000462">
    <property type="entry name" value="CDP-OH_P_trans"/>
</dbReference>
<evidence type="ECO:0008006" key="4">
    <source>
        <dbReference type="Google" id="ProtNLM"/>
    </source>
</evidence>
<feature type="transmembrane region" description="Helical" evidence="1">
    <location>
        <begin position="200"/>
        <end position="218"/>
    </location>
</feature>
<reference evidence="2 3" key="1">
    <citation type="journal article" date="2016" name="Nat. Commun.">
        <title>Thousands of microbial genomes shed light on interconnected biogeochemical processes in an aquifer system.</title>
        <authorList>
            <person name="Anantharaman K."/>
            <person name="Brown C.T."/>
            <person name="Hug L.A."/>
            <person name="Sharon I."/>
            <person name="Castelle C.J."/>
            <person name="Probst A.J."/>
            <person name="Thomas B.C."/>
            <person name="Singh A."/>
            <person name="Wilkins M.J."/>
            <person name="Karaoz U."/>
            <person name="Brodie E.L."/>
            <person name="Williams K.H."/>
            <person name="Hubbard S.S."/>
            <person name="Banfield J.F."/>
        </authorList>
    </citation>
    <scope>NUCLEOTIDE SEQUENCE [LARGE SCALE GENOMIC DNA]</scope>
</reference>
<accession>A0A1F5Q946</accession>
<dbReference type="AlphaFoldDB" id="A0A1F5Q946"/>
<protein>
    <recommendedName>
        <fullName evidence="4">CDP-alcohol phosphatidyltransferase</fullName>
    </recommendedName>
</protein>
<feature type="transmembrane region" description="Helical" evidence="1">
    <location>
        <begin position="176"/>
        <end position="194"/>
    </location>
</feature>
<dbReference type="Proteomes" id="UP000177235">
    <property type="component" value="Unassembled WGS sequence"/>
</dbReference>
<evidence type="ECO:0000313" key="3">
    <source>
        <dbReference type="Proteomes" id="UP000177235"/>
    </source>
</evidence>
<proteinExistence type="predicted"/>
<keyword evidence="1" id="KW-0472">Membrane</keyword>
<dbReference type="InterPro" id="IPR043130">
    <property type="entry name" value="CDP-OH_PTrfase_TM_dom"/>
</dbReference>
<dbReference type="Gene3D" id="1.20.120.1760">
    <property type="match status" value="1"/>
</dbReference>
<feature type="transmembrane region" description="Helical" evidence="1">
    <location>
        <begin position="130"/>
        <end position="155"/>
    </location>
</feature>
<name>A0A1F5Q946_9BACT</name>
<keyword evidence="1" id="KW-1133">Transmembrane helix</keyword>
<dbReference type="Pfam" id="PF01066">
    <property type="entry name" value="CDP-OH_P_transf"/>
    <property type="match status" value="1"/>
</dbReference>
<comment type="caution">
    <text evidence="2">The sequence shown here is derived from an EMBL/GenBank/DDBJ whole genome shotgun (WGS) entry which is preliminary data.</text>
</comment>
<organism evidence="2 3">
    <name type="scientific">Candidatus Doudnabacteria bacterium RIFCSPLOWO2_02_FULL_48_13</name>
    <dbReference type="NCBI Taxonomy" id="1817845"/>
    <lineage>
        <taxon>Bacteria</taxon>
        <taxon>Candidatus Doudnaibacteriota</taxon>
    </lineage>
</organism>
<dbReference type="GO" id="GO:0008654">
    <property type="term" value="P:phospholipid biosynthetic process"/>
    <property type="evidence" value="ECO:0007669"/>
    <property type="project" value="InterPro"/>
</dbReference>
<sequence>MAVAVIVQTWGAVCSRTDGLLIQGREILARAAEPQADWLRRRGYTSDQITATRLISTPGICALIAYQQYILALLAIIAAAWTDNIDGIMARKEGKSESSLGGLLDSLTDKAFIVGILFTIYYYDAFRENFMLWIAAGEIAYGTLAVLFFVISVLIGTPVADVLKKLKSTGIGKAKMVSEICLMICIVLFVSTAFWPLDWIAYGLGWKSFILLCGSFLGKVKSL</sequence>
<evidence type="ECO:0000256" key="1">
    <source>
        <dbReference type="SAM" id="Phobius"/>
    </source>
</evidence>
<feature type="transmembrane region" description="Helical" evidence="1">
    <location>
        <begin position="63"/>
        <end position="82"/>
    </location>
</feature>